<feature type="chain" id="PRO_5045098885" evidence="1">
    <location>
        <begin position="25"/>
        <end position="332"/>
    </location>
</feature>
<name>A0ABU9WWT6_9MICC</name>
<dbReference type="Gene3D" id="3.40.190.10">
    <property type="entry name" value="Periplasmic binding protein-like II"/>
    <property type="match status" value="2"/>
</dbReference>
<keyword evidence="1" id="KW-0732">Signal</keyword>
<evidence type="ECO:0000256" key="1">
    <source>
        <dbReference type="SAM" id="SignalP"/>
    </source>
</evidence>
<dbReference type="PROSITE" id="PS51257">
    <property type="entry name" value="PROKAR_LIPOPROTEIN"/>
    <property type="match status" value="1"/>
</dbReference>
<keyword evidence="3" id="KW-1185">Reference proteome</keyword>
<dbReference type="SUPFAM" id="SSF53850">
    <property type="entry name" value="Periplasmic binding protein-like II"/>
    <property type="match status" value="1"/>
</dbReference>
<evidence type="ECO:0000313" key="2">
    <source>
        <dbReference type="EMBL" id="MEN2743650.1"/>
    </source>
</evidence>
<dbReference type="PANTHER" id="PTHR30024">
    <property type="entry name" value="ALIPHATIC SULFONATES-BINDING PROTEIN-RELATED"/>
    <property type="match status" value="1"/>
</dbReference>
<gene>
    <name evidence="2" type="ORF">ABCQ75_03725</name>
</gene>
<sequence>MQRSIPAALAAVLALSLAACGGGAASSPPASDGSPTTLKVGTIGIGSDAALAYAQEKGYFADEGISVETTVVANPPAGIAAAQSGQLDLTYTPSIPLLNALSQKVPLKIVAAADGYSDDALKDPDSGKYDDTGLFVRSDSGIARPKDLEGTSVSVPARRAQLEVTVSKAVADDGGDPSKINWMVLDPSSAMQSLEQGRIDAASLIAPFTARAKDAGHVLLASPGLKFFERGAIGLWVTGPQAAQGKEAQLEAFERAIYKANAYANAHPGETLQKIAEVTKTAPEVVRLGALGYWPDSVRLDDVQRTNALLAELGFLKEEVPLDATIFLNAPS</sequence>
<comment type="caution">
    <text evidence="2">The sequence shown here is derived from an EMBL/GenBank/DDBJ whole genome shotgun (WGS) entry which is preliminary data.</text>
</comment>
<dbReference type="Pfam" id="PF13379">
    <property type="entry name" value="NMT1_2"/>
    <property type="match status" value="1"/>
</dbReference>
<feature type="signal peptide" evidence="1">
    <location>
        <begin position="1"/>
        <end position="24"/>
    </location>
</feature>
<proteinExistence type="predicted"/>
<dbReference type="EMBL" id="JBDFRB010000002">
    <property type="protein sequence ID" value="MEN2743650.1"/>
    <property type="molecule type" value="Genomic_DNA"/>
</dbReference>
<reference evidence="2 3" key="1">
    <citation type="submission" date="2024-05" db="EMBL/GenBank/DDBJ databases">
        <title>Sinomonas sp. nov., isolated from a waste landfill.</title>
        <authorList>
            <person name="Zhao Y."/>
        </authorList>
    </citation>
    <scope>NUCLEOTIDE SEQUENCE [LARGE SCALE GENOMIC DNA]</scope>
    <source>
        <strain evidence="2 3">CCTCC AB2014300</strain>
    </source>
</reference>
<accession>A0ABU9WWT6</accession>
<protein>
    <submittedName>
        <fullName evidence="2">ABC transporter substrate-binding protein</fullName>
    </submittedName>
</protein>
<dbReference type="RefSeq" id="WP_345883166.1">
    <property type="nucleotide sequence ID" value="NZ_JBDFRB010000002.1"/>
</dbReference>
<dbReference type="Proteomes" id="UP001422074">
    <property type="component" value="Unassembled WGS sequence"/>
</dbReference>
<organism evidence="2 3">
    <name type="scientific">Sinomonas halotolerans</name>
    <dbReference type="NCBI Taxonomy" id="1644133"/>
    <lineage>
        <taxon>Bacteria</taxon>
        <taxon>Bacillati</taxon>
        <taxon>Actinomycetota</taxon>
        <taxon>Actinomycetes</taxon>
        <taxon>Micrococcales</taxon>
        <taxon>Micrococcaceae</taxon>
        <taxon>Sinomonas</taxon>
    </lineage>
</organism>
<evidence type="ECO:0000313" key="3">
    <source>
        <dbReference type="Proteomes" id="UP001422074"/>
    </source>
</evidence>